<evidence type="ECO:0000256" key="1">
    <source>
        <dbReference type="SAM" id="MobiDB-lite"/>
    </source>
</evidence>
<name>A0A833RNX1_9POAL</name>
<keyword evidence="3" id="KW-1185">Reference proteome</keyword>
<proteinExistence type="predicted"/>
<feature type="region of interest" description="Disordered" evidence="1">
    <location>
        <begin position="1"/>
        <end position="35"/>
    </location>
</feature>
<gene>
    <name evidence="2" type="ORF">FCM35_KLT17470</name>
</gene>
<protein>
    <submittedName>
        <fullName evidence="2">Uncharacterized protein</fullName>
    </submittedName>
</protein>
<evidence type="ECO:0000313" key="3">
    <source>
        <dbReference type="Proteomes" id="UP000623129"/>
    </source>
</evidence>
<dbReference type="AlphaFoldDB" id="A0A833RNX1"/>
<dbReference type="OrthoDB" id="1634817at2759"/>
<comment type="caution">
    <text evidence="2">The sequence shown here is derived from an EMBL/GenBank/DDBJ whole genome shotgun (WGS) entry which is preliminary data.</text>
</comment>
<reference evidence="2" key="1">
    <citation type="submission" date="2020-01" db="EMBL/GenBank/DDBJ databases">
        <title>Genome sequence of Kobresia littledalei, the first chromosome-level genome in the family Cyperaceae.</title>
        <authorList>
            <person name="Qu G."/>
        </authorList>
    </citation>
    <scope>NUCLEOTIDE SEQUENCE</scope>
    <source>
        <strain evidence="2">C.B.Clarke</strain>
        <tissue evidence="2">Leaf</tissue>
    </source>
</reference>
<dbReference type="Proteomes" id="UP000623129">
    <property type="component" value="Unassembled WGS sequence"/>
</dbReference>
<dbReference type="EMBL" id="SWLB01000005">
    <property type="protein sequence ID" value="KAF3338633.1"/>
    <property type="molecule type" value="Genomic_DNA"/>
</dbReference>
<accession>A0A833RNX1</accession>
<feature type="compositionally biased region" description="Basic and acidic residues" evidence="1">
    <location>
        <begin position="22"/>
        <end position="35"/>
    </location>
</feature>
<evidence type="ECO:0000313" key="2">
    <source>
        <dbReference type="EMBL" id="KAF3338633.1"/>
    </source>
</evidence>
<organism evidence="2 3">
    <name type="scientific">Carex littledalei</name>
    <dbReference type="NCBI Taxonomy" id="544730"/>
    <lineage>
        <taxon>Eukaryota</taxon>
        <taxon>Viridiplantae</taxon>
        <taxon>Streptophyta</taxon>
        <taxon>Embryophyta</taxon>
        <taxon>Tracheophyta</taxon>
        <taxon>Spermatophyta</taxon>
        <taxon>Magnoliopsida</taxon>
        <taxon>Liliopsida</taxon>
        <taxon>Poales</taxon>
        <taxon>Cyperaceae</taxon>
        <taxon>Cyperoideae</taxon>
        <taxon>Cariceae</taxon>
        <taxon>Carex</taxon>
        <taxon>Carex subgen. Euthyceras</taxon>
    </lineage>
</organism>
<sequence length="112" mass="12571">MEAIDGALKRVLSIEENQEGNKGAKTEASDRVENSVEHLSIADPLIARTKGRRKEDVQESKNGRFRSGFEVCMENSKKTKRQCKNYGQYGHYSSTCARKKHADVMEDAPSHA</sequence>